<name>A0A3P7N5W5_DIBLA</name>
<keyword evidence="6" id="KW-0547">Nucleotide-binding</keyword>
<dbReference type="InterPro" id="IPR015865">
    <property type="entry name" value="Riboflavin_kinase_bac/euk"/>
</dbReference>
<evidence type="ECO:0000256" key="2">
    <source>
        <dbReference type="ARBA" id="ARBA00012105"/>
    </source>
</evidence>
<accession>A0A3P7N5W5</accession>
<dbReference type="AlphaFoldDB" id="A0A3P7N5W5"/>
<organism evidence="9 10">
    <name type="scientific">Dibothriocephalus latus</name>
    <name type="common">Fish tapeworm</name>
    <name type="synonym">Diphyllobothrium latum</name>
    <dbReference type="NCBI Taxonomy" id="60516"/>
    <lineage>
        <taxon>Eukaryota</taxon>
        <taxon>Metazoa</taxon>
        <taxon>Spiralia</taxon>
        <taxon>Lophotrochozoa</taxon>
        <taxon>Platyhelminthes</taxon>
        <taxon>Cestoda</taxon>
        <taxon>Eucestoda</taxon>
        <taxon>Diphyllobothriidea</taxon>
        <taxon>Diphyllobothriidae</taxon>
        <taxon>Dibothriocephalus</taxon>
    </lineage>
</organism>
<evidence type="ECO:0000256" key="6">
    <source>
        <dbReference type="ARBA" id="ARBA00022741"/>
    </source>
</evidence>
<dbReference type="GO" id="GO:0005524">
    <property type="term" value="F:ATP binding"/>
    <property type="evidence" value="ECO:0007669"/>
    <property type="project" value="UniProtKB-KW"/>
</dbReference>
<comment type="pathway">
    <text evidence="1">Cofactor biosynthesis; FMN biosynthesis; FMN from riboflavin (ATP route): step 1/1.</text>
</comment>
<keyword evidence="4" id="KW-0288">FMN</keyword>
<dbReference type="GO" id="GO:0008531">
    <property type="term" value="F:riboflavin kinase activity"/>
    <property type="evidence" value="ECO:0007669"/>
    <property type="project" value="UniProtKB-EC"/>
</dbReference>
<dbReference type="EC" id="2.7.1.26" evidence="2"/>
<dbReference type="UniPathway" id="UPA00276">
    <property type="reaction ID" value="UER00406"/>
</dbReference>
<dbReference type="SUPFAM" id="SSF82114">
    <property type="entry name" value="Riboflavin kinase-like"/>
    <property type="match status" value="1"/>
</dbReference>
<evidence type="ECO:0000259" key="8">
    <source>
        <dbReference type="SMART" id="SM00904"/>
    </source>
</evidence>
<dbReference type="GO" id="GO:0009398">
    <property type="term" value="P:FMN biosynthetic process"/>
    <property type="evidence" value="ECO:0007669"/>
    <property type="project" value="UniProtKB-UniPathway"/>
</dbReference>
<dbReference type="OrthoDB" id="276388at2759"/>
<sequence>MMPANDCILRAAGRVVRGFGRGSKELGTPTANMSEDVVEKIPSAMSTGVYAGWAQVDDGPVRKMVMSLGWNPFYKNEKKSLEVHILHKFPEDFYDSRMQIVVLKYLRDERNFGSLGK</sequence>
<evidence type="ECO:0000313" key="9">
    <source>
        <dbReference type="EMBL" id="VDN26541.1"/>
    </source>
</evidence>
<keyword evidence="3" id="KW-0285">Flavoprotein</keyword>
<dbReference type="PANTHER" id="PTHR22749:SF6">
    <property type="entry name" value="RIBOFLAVIN KINASE"/>
    <property type="match status" value="1"/>
</dbReference>
<reference evidence="9 10" key="1">
    <citation type="submission" date="2018-11" db="EMBL/GenBank/DDBJ databases">
        <authorList>
            <consortium name="Pathogen Informatics"/>
        </authorList>
    </citation>
    <scope>NUCLEOTIDE SEQUENCE [LARGE SCALE GENOMIC DNA]</scope>
</reference>
<keyword evidence="5" id="KW-0808">Transferase</keyword>
<evidence type="ECO:0000256" key="1">
    <source>
        <dbReference type="ARBA" id="ARBA00005201"/>
    </source>
</evidence>
<protein>
    <recommendedName>
        <fullName evidence="2">riboflavin kinase</fullName>
        <ecNumber evidence="2">2.7.1.26</ecNumber>
    </recommendedName>
</protein>
<gene>
    <name evidence="9" type="ORF">DILT_LOCUS14826</name>
</gene>
<proteinExistence type="predicted"/>
<dbReference type="Pfam" id="PF01687">
    <property type="entry name" value="Flavokinase"/>
    <property type="match status" value="1"/>
</dbReference>
<evidence type="ECO:0000256" key="3">
    <source>
        <dbReference type="ARBA" id="ARBA00022630"/>
    </source>
</evidence>
<evidence type="ECO:0000313" key="10">
    <source>
        <dbReference type="Proteomes" id="UP000281553"/>
    </source>
</evidence>
<feature type="domain" description="Riboflavin kinase" evidence="8">
    <location>
        <begin position="8"/>
        <end position="116"/>
    </location>
</feature>
<dbReference type="GO" id="GO:0005739">
    <property type="term" value="C:mitochondrion"/>
    <property type="evidence" value="ECO:0007669"/>
    <property type="project" value="TreeGrafter"/>
</dbReference>
<evidence type="ECO:0000256" key="4">
    <source>
        <dbReference type="ARBA" id="ARBA00022643"/>
    </source>
</evidence>
<dbReference type="SMART" id="SM00904">
    <property type="entry name" value="Flavokinase"/>
    <property type="match status" value="1"/>
</dbReference>
<keyword evidence="10" id="KW-1185">Reference proteome</keyword>
<keyword evidence="7" id="KW-0067">ATP-binding</keyword>
<evidence type="ECO:0000256" key="7">
    <source>
        <dbReference type="ARBA" id="ARBA00022840"/>
    </source>
</evidence>
<dbReference type="GO" id="GO:0009231">
    <property type="term" value="P:riboflavin biosynthetic process"/>
    <property type="evidence" value="ECO:0007669"/>
    <property type="project" value="InterPro"/>
</dbReference>
<dbReference type="PANTHER" id="PTHR22749">
    <property type="entry name" value="RIBOFLAVIN KINASE/FMN ADENYLYLTRANSFERASE"/>
    <property type="match status" value="1"/>
</dbReference>
<evidence type="ECO:0000256" key="5">
    <source>
        <dbReference type="ARBA" id="ARBA00022679"/>
    </source>
</evidence>
<dbReference type="Gene3D" id="2.40.30.30">
    <property type="entry name" value="Riboflavin kinase-like"/>
    <property type="match status" value="1"/>
</dbReference>
<dbReference type="EMBL" id="UYRU01076062">
    <property type="protein sequence ID" value="VDN26541.1"/>
    <property type="molecule type" value="Genomic_DNA"/>
</dbReference>
<dbReference type="Proteomes" id="UP000281553">
    <property type="component" value="Unassembled WGS sequence"/>
</dbReference>
<dbReference type="InterPro" id="IPR023468">
    <property type="entry name" value="Riboflavin_kinase"/>
</dbReference>
<dbReference type="InterPro" id="IPR023465">
    <property type="entry name" value="Riboflavin_kinase_dom_sf"/>
</dbReference>